<keyword evidence="5" id="KW-1185">Reference proteome</keyword>
<evidence type="ECO:0000256" key="2">
    <source>
        <dbReference type="SAM" id="MobiDB-lite"/>
    </source>
</evidence>
<dbReference type="PANTHER" id="PTHR12072">
    <property type="entry name" value="CWF19, CELL CYCLE CONTROL PROTEIN"/>
    <property type="match status" value="1"/>
</dbReference>
<sequence>MERIYSTSRQYRRNDDRAGTQMRAPSHTDDYSWRRRPPNLSQSMREEDRQTAFDAALSAPNKYENDGGFLQQFRQNEQNQQREIAHEGSATRPSDKANEHTEMYRLNLPSSDILSGLSENQVAAKALQLRLRGNVDGRMNQMQEKQGKPKDLQGQREVDNRERVTKRHRGYTEIFRSIVNEHEHKLEKGADGDSRLVKSILQYKDYRNSSFVDTEYEAMCGRILEPDPMRSKIKLSQAAAAEAKEAREAINAHRRIVTQEERCQFCFNNQSRPKHLTLSIANSCYLMLPPWDAIVHGHCLIVPMQHEGASRDLDEHVWEEMRNYKKCLLQMFAKHNRDVIFLETAINLSRQCRHCLVECIPLPPNKAK</sequence>
<dbReference type="AlphaFoldDB" id="A0A8T2REE7"/>
<feature type="region of interest" description="Disordered" evidence="2">
    <location>
        <begin position="139"/>
        <end position="164"/>
    </location>
</feature>
<dbReference type="EMBL" id="CM035432">
    <property type="protein sequence ID" value="KAH7294789.1"/>
    <property type="molecule type" value="Genomic_DNA"/>
</dbReference>
<dbReference type="GO" id="GO:0000398">
    <property type="term" value="P:mRNA splicing, via spliceosome"/>
    <property type="evidence" value="ECO:0007669"/>
    <property type="project" value="TreeGrafter"/>
</dbReference>
<evidence type="ECO:0000259" key="3">
    <source>
        <dbReference type="Pfam" id="PF04677"/>
    </source>
</evidence>
<protein>
    <recommendedName>
        <fullName evidence="3">Cwf19-like C-terminal domain-containing protein</fullName>
    </recommendedName>
</protein>
<dbReference type="GO" id="GO:0071014">
    <property type="term" value="C:post-mRNA release spliceosomal complex"/>
    <property type="evidence" value="ECO:0007669"/>
    <property type="project" value="TreeGrafter"/>
</dbReference>
<dbReference type="Proteomes" id="UP000825935">
    <property type="component" value="Chromosome 27"/>
</dbReference>
<name>A0A8T2REE7_CERRI</name>
<feature type="compositionally biased region" description="Basic and acidic residues" evidence="2">
    <location>
        <begin position="145"/>
        <end position="163"/>
    </location>
</feature>
<dbReference type="InterPro" id="IPR036265">
    <property type="entry name" value="HIT-like_sf"/>
</dbReference>
<dbReference type="SUPFAM" id="SSF54197">
    <property type="entry name" value="HIT-like"/>
    <property type="match status" value="1"/>
</dbReference>
<dbReference type="InterPro" id="IPR040194">
    <property type="entry name" value="Cwf19-like"/>
</dbReference>
<evidence type="ECO:0000313" key="4">
    <source>
        <dbReference type="EMBL" id="KAH7294789.1"/>
    </source>
</evidence>
<dbReference type="PANTHER" id="PTHR12072:SF5">
    <property type="entry name" value="CWF19-LIKE PROTEIN 2"/>
    <property type="match status" value="1"/>
</dbReference>
<dbReference type="InterPro" id="IPR006768">
    <property type="entry name" value="Cwf19-like_C_dom-1"/>
</dbReference>
<comment type="caution">
    <text evidence="4">The sequence shown here is derived from an EMBL/GenBank/DDBJ whole genome shotgun (WGS) entry which is preliminary data.</text>
</comment>
<organism evidence="4 5">
    <name type="scientific">Ceratopteris richardii</name>
    <name type="common">Triangle waterfern</name>
    <dbReference type="NCBI Taxonomy" id="49495"/>
    <lineage>
        <taxon>Eukaryota</taxon>
        <taxon>Viridiplantae</taxon>
        <taxon>Streptophyta</taxon>
        <taxon>Embryophyta</taxon>
        <taxon>Tracheophyta</taxon>
        <taxon>Polypodiopsida</taxon>
        <taxon>Polypodiidae</taxon>
        <taxon>Polypodiales</taxon>
        <taxon>Pteridineae</taxon>
        <taxon>Pteridaceae</taxon>
        <taxon>Parkerioideae</taxon>
        <taxon>Ceratopteris</taxon>
    </lineage>
</organism>
<reference evidence="4 5" key="1">
    <citation type="submission" date="2021-08" db="EMBL/GenBank/DDBJ databases">
        <title>WGS assembly of Ceratopteris richardii.</title>
        <authorList>
            <person name="Marchant D.B."/>
            <person name="Chen G."/>
            <person name="Jenkins J."/>
            <person name="Shu S."/>
            <person name="Leebens-Mack J."/>
            <person name="Grimwood J."/>
            <person name="Schmutz J."/>
            <person name="Soltis P."/>
            <person name="Soltis D."/>
            <person name="Chen Z.-H."/>
        </authorList>
    </citation>
    <scope>NUCLEOTIDE SEQUENCE [LARGE SCALE GENOMIC DNA]</scope>
    <source>
        <strain evidence="4">Whitten #5841</strain>
        <tissue evidence="4">Leaf</tissue>
    </source>
</reference>
<feature type="region of interest" description="Disordered" evidence="2">
    <location>
        <begin position="76"/>
        <end position="98"/>
    </location>
</feature>
<dbReference type="OrthoDB" id="2113965at2759"/>
<gene>
    <name evidence="4" type="ORF">KP509_27G019100</name>
</gene>
<feature type="domain" description="Cwf19-like C-terminal" evidence="3">
    <location>
        <begin position="251"/>
        <end position="366"/>
    </location>
</feature>
<evidence type="ECO:0000256" key="1">
    <source>
        <dbReference type="ARBA" id="ARBA00006795"/>
    </source>
</evidence>
<proteinExistence type="inferred from homology"/>
<feature type="region of interest" description="Disordered" evidence="2">
    <location>
        <begin position="1"/>
        <end position="50"/>
    </location>
</feature>
<accession>A0A8T2REE7</accession>
<dbReference type="Pfam" id="PF04677">
    <property type="entry name" value="CwfJ_C_1"/>
    <property type="match status" value="1"/>
</dbReference>
<evidence type="ECO:0000313" key="5">
    <source>
        <dbReference type="Proteomes" id="UP000825935"/>
    </source>
</evidence>
<comment type="similarity">
    <text evidence="1">Belongs to the CWF19 family.</text>
</comment>